<name>A0ABS8IM08_9BURK</name>
<feature type="transmembrane region" description="Helical" evidence="4">
    <location>
        <begin position="288"/>
        <end position="307"/>
    </location>
</feature>
<dbReference type="InterPro" id="IPR050327">
    <property type="entry name" value="Proton-linked_MCT"/>
</dbReference>
<dbReference type="PANTHER" id="PTHR11360">
    <property type="entry name" value="MONOCARBOXYLATE TRANSPORTER"/>
    <property type="match status" value="1"/>
</dbReference>
<gene>
    <name evidence="5" type="ORF">LMJ30_00950</name>
</gene>
<dbReference type="EMBL" id="JAJHPV010000002">
    <property type="protein sequence ID" value="MCC6069527.1"/>
    <property type="molecule type" value="Genomic_DNA"/>
</dbReference>
<protein>
    <submittedName>
        <fullName evidence="5">MFS transporter</fullName>
    </submittedName>
</protein>
<feature type="transmembrane region" description="Helical" evidence="4">
    <location>
        <begin position="252"/>
        <end position="276"/>
    </location>
</feature>
<feature type="transmembrane region" description="Helical" evidence="4">
    <location>
        <begin position="223"/>
        <end position="246"/>
    </location>
</feature>
<feature type="transmembrane region" description="Helical" evidence="4">
    <location>
        <begin position="313"/>
        <end position="335"/>
    </location>
</feature>
<dbReference type="Proteomes" id="UP001198701">
    <property type="component" value="Unassembled WGS sequence"/>
</dbReference>
<feature type="transmembrane region" description="Helical" evidence="4">
    <location>
        <begin position="347"/>
        <end position="371"/>
    </location>
</feature>
<comment type="caution">
    <text evidence="5">The sequence shown here is derived from an EMBL/GenBank/DDBJ whole genome shotgun (WGS) entry which is preliminary data.</text>
</comment>
<evidence type="ECO:0000256" key="1">
    <source>
        <dbReference type="ARBA" id="ARBA00022692"/>
    </source>
</evidence>
<keyword evidence="6" id="KW-1185">Reference proteome</keyword>
<feature type="transmembrane region" description="Helical" evidence="4">
    <location>
        <begin position="109"/>
        <end position="132"/>
    </location>
</feature>
<feature type="transmembrane region" description="Helical" evidence="4">
    <location>
        <begin position="175"/>
        <end position="193"/>
    </location>
</feature>
<evidence type="ECO:0000313" key="6">
    <source>
        <dbReference type="Proteomes" id="UP001198701"/>
    </source>
</evidence>
<reference evidence="5 6" key="1">
    <citation type="submission" date="2021-11" db="EMBL/GenBank/DDBJ databases">
        <authorList>
            <person name="Huq M.A."/>
        </authorList>
    </citation>
    <scope>NUCLEOTIDE SEQUENCE [LARGE SCALE GENOMIC DNA]</scope>
    <source>
        <strain evidence="5 6">MAHUQ-52</strain>
    </source>
</reference>
<sequence>MQAPTREDMNNAAPARNTIPILAVTQVIAWGTLYYAFAILAGDIQRELGWRAETVFGAFSWCLLVGGLVSAPVGMLLDRFGGRFVMGAGSLACGLGFLMLSQARDLASYYLAWTLLGVSIAATLYEAAFATINHQYGLSARKAISTLTLFGGFASTVFWPLTLKLNTLVGWRDTYLYYAALQLCVCLPLHLMLRGSAPRHGQAARAPGAPADFTLKQALRHPAFWTLAFAFSANSFIFSALSVHLIPILQRFGHPIGTVVFMAALIGPMQVAGRIGEMTLGRKLMPQTVGKITFALLPAALLALLFFGARQWAMALFCTFYGLSNGILTIVRGTVPQAMFGTRNYGAISGAMAGPSMLSKAAGPLAVAAIIQYNPAPLLLFSVLLTVAVASLMCYLMAVRTTPRLAHDLPSPT</sequence>
<keyword evidence="2 4" id="KW-1133">Transmembrane helix</keyword>
<evidence type="ECO:0000256" key="4">
    <source>
        <dbReference type="SAM" id="Phobius"/>
    </source>
</evidence>
<accession>A0ABS8IM08</accession>
<keyword evidence="1 4" id="KW-0812">Transmembrane</keyword>
<feature type="transmembrane region" description="Helical" evidence="4">
    <location>
        <begin position="21"/>
        <end position="42"/>
    </location>
</feature>
<dbReference type="Gene3D" id="1.20.1250.20">
    <property type="entry name" value="MFS general substrate transporter like domains"/>
    <property type="match status" value="1"/>
</dbReference>
<feature type="transmembrane region" description="Helical" evidence="4">
    <location>
        <begin position="84"/>
        <end position="103"/>
    </location>
</feature>
<organism evidence="5 6">
    <name type="scientific">Massilia agrisoli</name>
    <dbReference type="NCBI Taxonomy" id="2892444"/>
    <lineage>
        <taxon>Bacteria</taxon>
        <taxon>Pseudomonadati</taxon>
        <taxon>Pseudomonadota</taxon>
        <taxon>Betaproteobacteria</taxon>
        <taxon>Burkholderiales</taxon>
        <taxon>Oxalobacteraceae</taxon>
        <taxon>Telluria group</taxon>
        <taxon>Massilia</taxon>
    </lineage>
</organism>
<dbReference type="SUPFAM" id="SSF103473">
    <property type="entry name" value="MFS general substrate transporter"/>
    <property type="match status" value="1"/>
</dbReference>
<proteinExistence type="predicted"/>
<dbReference type="RefSeq" id="WP_229430459.1">
    <property type="nucleotide sequence ID" value="NZ_JAJHPV010000002.1"/>
</dbReference>
<dbReference type="InterPro" id="IPR011701">
    <property type="entry name" value="MFS"/>
</dbReference>
<feature type="transmembrane region" description="Helical" evidence="4">
    <location>
        <begin position="54"/>
        <end position="77"/>
    </location>
</feature>
<evidence type="ECO:0000256" key="3">
    <source>
        <dbReference type="ARBA" id="ARBA00023136"/>
    </source>
</evidence>
<keyword evidence="3 4" id="KW-0472">Membrane</keyword>
<evidence type="ECO:0000256" key="2">
    <source>
        <dbReference type="ARBA" id="ARBA00022989"/>
    </source>
</evidence>
<evidence type="ECO:0000313" key="5">
    <source>
        <dbReference type="EMBL" id="MCC6069527.1"/>
    </source>
</evidence>
<feature type="transmembrane region" description="Helical" evidence="4">
    <location>
        <begin position="377"/>
        <end position="398"/>
    </location>
</feature>
<feature type="transmembrane region" description="Helical" evidence="4">
    <location>
        <begin position="144"/>
        <end position="163"/>
    </location>
</feature>
<dbReference type="Pfam" id="PF07690">
    <property type="entry name" value="MFS_1"/>
    <property type="match status" value="1"/>
</dbReference>
<dbReference type="InterPro" id="IPR036259">
    <property type="entry name" value="MFS_trans_sf"/>
</dbReference>